<dbReference type="PANTHER" id="PTHR12242:SF49">
    <property type="entry name" value="HEADBUTT, ISOFORM E"/>
    <property type="match status" value="1"/>
</dbReference>
<feature type="transmembrane region" description="Helical" evidence="1">
    <location>
        <begin position="158"/>
        <end position="177"/>
    </location>
</feature>
<accession>A0A8S1BD52</accession>
<evidence type="ECO:0000256" key="1">
    <source>
        <dbReference type="SAM" id="Phobius"/>
    </source>
</evidence>
<keyword evidence="1" id="KW-1133">Transmembrane helix</keyword>
<keyword evidence="1" id="KW-0472">Membrane</keyword>
<dbReference type="GO" id="GO:0016020">
    <property type="term" value="C:membrane"/>
    <property type="evidence" value="ECO:0007669"/>
    <property type="project" value="TreeGrafter"/>
</dbReference>
<evidence type="ECO:0000313" key="3">
    <source>
        <dbReference type="Proteomes" id="UP000494106"/>
    </source>
</evidence>
<gene>
    <name evidence="2" type="ORF">APLA_LOCUS15376</name>
</gene>
<dbReference type="PANTHER" id="PTHR12242">
    <property type="entry name" value="OS02G0130600 PROTEIN-RELATED"/>
    <property type="match status" value="1"/>
</dbReference>
<proteinExistence type="predicted"/>
<dbReference type="Pfam" id="PF21534">
    <property type="entry name" value="Rost"/>
    <property type="match status" value="1"/>
</dbReference>
<reference evidence="2 3" key="1">
    <citation type="submission" date="2020-04" db="EMBL/GenBank/DDBJ databases">
        <authorList>
            <person name="Wallbank WR R."/>
            <person name="Pardo Diaz C."/>
            <person name="Kozak K."/>
            <person name="Martin S."/>
            <person name="Jiggins C."/>
            <person name="Moest M."/>
            <person name="Warren A I."/>
            <person name="Byers J.R.P. K."/>
            <person name="Montejo-Kovacevich G."/>
            <person name="Yen C E."/>
        </authorList>
    </citation>
    <scope>NUCLEOTIDE SEQUENCE [LARGE SCALE GENOMIC DNA]</scope>
</reference>
<comment type="caution">
    <text evidence="2">The sequence shown here is derived from an EMBL/GenBank/DDBJ whole genome shotgun (WGS) entry which is preliminary data.</text>
</comment>
<feature type="transmembrane region" description="Helical" evidence="1">
    <location>
        <begin position="184"/>
        <end position="203"/>
    </location>
</feature>
<feature type="transmembrane region" description="Helical" evidence="1">
    <location>
        <begin position="223"/>
        <end position="247"/>
    </location>
</feature>
<dbReference type="AlphaFoldDB" id="A0A8S1BD52"/>
<sequence length="294" mass="33676">MSAIKSYFKQEINPRMFKIEHQKPADFYLSNWQTTRSAVPLLILRVVLLLASLTIVLSSLITYIVKGKFRFWFIYLTHWGLTSILLATSFAVAVSARIYLRGPISGEYNLPWYVKIFWVLCNIATPFAFLITVFYWTVLYSAGMEEEVNHTLDVAVHGINSIIMFLLLLSSSLPVRLLHIYQPLLFGITYMLFGLFYYLGGGIDRLGNPYIYSVIDWSKPGTTVVVLLITGILLILLHFFTTALAVARDAGTARCFRKSQTVKPAEGMPLRQPEQVETWWKNTRKADPRCWDRA</sequence>
<name>A0A8S1BD52_ARCPL</name>
<dbReference type="OrthoDB" id="419711at2759"/>
<feature type="transmembrane region" description="Helical" evidence="1">
    <location>
        <begin position="112"/>
        <end position="138"/>
    </location>
</feature>
<evidence type="ECO:0000313" key="2">
    <source>
        <dbReference type="EMBL" id="CAB3256383.1"/>
    </source>
</evidence>
<dbReference type="EMBL" id="CADEBC010000586">
    <property type="protein sequence ID" value="CAB3256383.1"/>
    <property type="molecule type" value="Genomic_DNA"/>
</dbReference>
<protein>
    <recommendedName>
        <fullName evidence="4">Protein rolling stone-like</fullName>
    </recommendedName>
</protein>
<dbReference type="InterPro" id="IPR049352">
    <property type="entry name" value="Rost"/>
</dbReference>
<dbReference type="Proteomes" id="UP000494106">
    <property type="component" value="Unassembled WGS sequence"/>
</dbReference>
<feature type="transmembrane region" description="Helical" evidence="1">
    <location>
        <begin position="42"/>
        <end position="65"/>
    </location>
</feature>
<feature type="transmembrane region" description="Helical" evidence="1">
    <location>
        <begin position="71"/>
        <end position="100"/>
    </location>
</feature>
<keyword evidence="1" id="KW-0812">Transmembrane</keyword>
<organism evidence="2 3">
    <name type="scientific">Arctia plantaginis</name>
    <name type="common">Wood tiger moth</name>
    <name type="synonym">Phalaena plantaginis</name>
    <dbReference type="NCBI Taxonomy" id="874455"/>
    <lineage>
        <taxon>Eukaryota</taxon>
        <taxon>Metazoa</taxon>
        <taxon>Ecdysozoa</taxon>
        <taxon>Arthropoda</taxon>
        <taxon>Hexapoda</taxon>
        <taxon>Insecta</taxon>
        <taxon>Pterygota</taxon>
        <taxon>Neoptera</taxon>
        <taxon>Endopterygota</taxon>
        <taxon>Lepidoptera</taxon>
        <taxon>Glossata</taxon>
        <taxon>Ditrysia</taxon>
        <taxon>Noctuoidea</taxon>
        <taxon>Erebidae</taxon>
        <taxon>Arctiinae</taxon>
        <taxon>Arctia</taxon>
    </lineage>
</organism>
<evidence type="ECO:0008006" key="4">
    <source>
        <dbReference type="Google" id="ProtNLM"/>
    </source>
</evidence>
<keyword evidence="3" id="KW-1185">Reference proteome</keyword>